<accession>A0ABQ5LE02</accession>
<keyword evidence="3" id="KW-1185">Reference proteome</keyword>
<evidence type="ECO:0000256" key="1">
    <source>
        <dbReference type="SAM" id="Phobius"/>
    </source>
</evidence>
<proteinExistence type="predicted"/>
<dbReference type="EMBL" id="BRLJ01000001">
    <property type="protein sequence ID" value="GKX61839.1"/>
    <property type="molecule type" value="Genomic_DNA"/>
</dbReference>
<dbReference type="Proteomes" id="UP001059610">
    <property type="component" value="Unassembled WGS sequence"/>
</dbReference>
<keyword evidence="1" id="KW-0812">Transmembrane</keyword>
<sequence length="377" mass="44608">MYFIEWEFWKRAVQSQEERQETERLVAEFDKGKRKYKIDPEKANQELGQDHTQYQFSDTPYSEGPFYAFNERYLEIRGGFLEERRGLITLISLFYISLTAVFIGFVFAFILEFIRKPELLFYNLGFVFAFIGFIGMSSGLVYYFFKRIWKFTRLELFTLRHIRVRFNRITRQVYIQRPDYCGGLLVLEWQQMQWPLAYGKEDPKAIGIRNMISWHPYVTGLPYLVTQAIGKRSEKLGDLPNEAEFIRRYMEYGPDSVVEPKVSSLFPWPLPCFYPMFEATGKNWGKWMTILAFPAVASIGVGYWLSQLLCWQPRWPQDIEDAGLADKPRPKTTTLDDYSPEIQERLLANADRWEIKLADKPKARKKRVVKDKPDNID</sequence>
<feature type="transmembrane region" description="Helical" evidence="1">
    <location>
        <begin position="284"/>
        <end position="305"/>
    </location>
</feature>
<name>A0ABQ5LE02_9GAMM</name>
<evidence type="ECO:0000313" key="3">
    <source>
        <dbReference type="Proteomes" id="UP001059610"/>
    </source>
</evidence>
<reference evidence="2" key="1">
    <citation type="submission" date="2022-06" db="EMBL/GenBank/DDBJ databases">
        <title>Draft genome sequences of Pragia fontium str. JCM24417.</title>
        <authorList>
            <person name="Wakabayashi Y."/>
            <person name="Kojima K."/>
        </authorList>
    </citation>
    <scope>NUCLEOTIDE SEQUENCE</scope>
    <source>
        <strain evidence="2">JCM 24417</strain>
    </source>
</reference>
<evidence type="ECO:0000313" key="2">
    <source>
        <dbReference type="EMBL" id="GKX61839.1"/>
    </source>
</evidence>
<organism evidence="2 3">
    <name type="scientific">Pragia fontium</name>
    <dbReference type="NCBI Taxonomy" id="82985"/>
    <lineage>
        <taxon>Bacteria</taxon>
        <taxon>Pseudomonadati</taxon>
        <taxon>Pseudomonadota</taxon>
        <taxon>Gammaproteobacteria</taxon>
        <taxon>Enterobacterales</taxon>
        <taxon>Budviciaceae</taxon>
        <taxon>Pragia</taxon>
    </lineage>
</organism>
<feature type="transmembrane region" description="Helical" evidence="1">
    <location>
        <begin position="120"/>
        <end position="145"/>
    </location>
</feature>
<keyword evidence="1" id="KW-1133">Transmembrane helix</keyword>
<protein>
    <submittedName>
        <fullName evidence="2">Uncharacterized protein</fullName>
    </submittedName>
</protein>
<feature type="transmembrane region" description="Helical" evidence="1">
    <location>
        <begin position="87"/>
        <end position="114"/>
    </location>
</feature>
<comment type="caution">
    <text evidence="2">The sequence shown here is derived from an EMBL/GenBank/DDBJ whole genome shotgun (WGS) entry which is preliminary data.</text>
</comment>
<keyword evidence="1" id="KW-0472">Membrane</keyword>
<gene>
    <name evidence="2" type="ORF">SOASR032_04080</name>
</gene>